<proteinExistence type="predicted"/>
<dbReference type="OrthoDB" id="1489464at2"/>
<sequence>MKYRSLVMAVLFMGLAVFAGSMGVAAASPWDETGVAPDYDWTVEFNTELDEQSVNGNTIYVEDKDGNPIATTVELKENGEAVLVEAPEEGYRSGATYNLHVAEGISSATGRLLEKEVTMQFEIEKLPEYSEKEMAYFEEIAFGSEWGSSDIPLRKWESDPRIKVHGNPTEEDMNSLNSVIDDVNSLQESIDLKLVENNANIDVYYVPLDEFDQYVTNPKGGNWGLFYYWTGDRYVIDRSKILIATDFPDQGERSHLVREELTQTLGLTRDSETYPESMFYQHWTTTQEFLDIDEKLIQMLYDDRIDPGMNREEARSALDG</sequence>
<dbReference type="Pfam" id="PF13205">
    <property type="entry name" value="Big_5"/>
    <property type="match status" value="1"/>
</dbReference>
<dbReference type="AlphaFoldDB" id="A0A1N7IZ15"/>
<dbReference type="STRING" id="570947.SAMN05421687_10322"/>
<accession>A0A1N7IZ15</accession>
<protein>
    <recommendedName>
        <fullName evidence="3">SbsA Ig-like domain-containing protein</fullName>
    </recommendedName>
</protein>
<dbReference type="InterPro" id="IPR032812">
    <property type="entry name" value="SbsA_Ig"/>
</dbReference>
<feature type="signal peptide" evidence="2">
    <location>
        <begin position="1"/>
        <end position="19"/>
    </location>
</feature>
<organism evidence="4 5">
    <name type="scientific">Salimicrobium flavidum</name>
    <dbReference type="NCBI Taxonomy" id="570947"/>
    <lineage>
        <taxon>Bacteria</taxon>
        <taxon>Bacillati</taxon>
        <taxon>Bacillota</taxon>
        <taxon>Bacilli</taxon>
        <taxon>Bacillales</taxon>
        <taxon>Bacillaceae</taxon>
        <taxon>Salimicrobium</taxon>
    </lineage>
</organism>
<dbReference type="EMBL" id="FTOC01000003">
    <property type="protein sequence ID" value="SIS42338.1"/>
    <property type="molecule type" value="Genomic_DNA"/>
</dbReference>
<dbReference type="Gene3D" id="2.60.40.1220">
    <property type="match status" value="1"/>
</dbReference>
<evidence type="ECO:0000256" key="2">
    <source>
        <dbReference type="SAM" id="SignalP"/>
    </source>
</evidence>
<dbReference type="Proteomes" id="UP000187608">
    <property type="component" value="Unassembled WGS sequence"/>
</dbReference>
<feature type="chain" id="PRO_5039089973" description="SbsA Ig-like domain-containing protein" evidence="2">
    <location>
        <begin position="20"/>
        <end position="320"/>
    </location>
</feature>
<reference evidence="5" key="1">
    <citation type="submission" date="2017-01" db="EMBL/GenBank/DDBJ databases">
        <authorList>
            <person name="Varghese N."/>
            <person name="Submissions S."/>
        </authorList>
    </citation>
    <scope>NUCLEOTIDE SEQUENCE [LARGE SCALE GENOMIC DNA]</scope>
    <source>
        <strain evidence="5">DSM 23127</strain>
    </source>
</reference>
<dbReference type="InterPro" id="IPR021323">
    <property type="entry name" value="DUF2927"/>
</dbReference>
<dbReference type="InterPro" id="IPR014755">
    <property type="entry name" value="Cu-Rt/internalin_Ig-like"/>
</dbReference>
<evidence type="ECO:0000313" key="5">
    <source>
        <dbReference type="Proteomes" id="UP000187608"/>
    </source>
</evidence>
<gene>
    <name evidence="4" type="ORF">SAMN05421687_10322</name>
</gene>
<evidence type="ECO:0000259" key="3">
    <source>
        <dbReference type="Pfam" id="PF13205"/>
    </source>
</evidence>
<evidence type="ECO:0000256" key="1">
    <source>
        <dbReference type="ARBA" id="ARBA00022729"/>
    </source>
</evidence>
<keyword evidence="1 2" id="KW-0732">Signal</keyword>
<dbReference type="RefSeq" id="WP_143525657.1">
    <property type="nucleotide sequence ID" value="NZ_FTOC01000003.1"/>
</dbReference>
<keyword evidence="5" id="KW-1185">Reference proteome</keyword>
<name>A0A1N7IZ15_9BACI</name>
<dbReference type="Pfam" id="PF11150">
    <property type="entry name" value="DUF2927"/>
    <property type="match status" value="1"/>
</dbReference>
<feature type="domain" description="SbsA Ig-like" evidence="3">
    <location>
        <begin position="32"/>
        <end position="121"/>
    </location>
</feature>
<evidence type="ECO:0000313" key="4">
    <source>
        <dbReference type="EMBL" id="SIS42338.1"/>
    </source>
</evidence>